<evidence type="ECO:0000256" key="9">
    <source>
        <dbReference type="ARBA" id="ARBA00023136"/>
    </source>
</evidence>
<dbReference type="InterPro" id="IPR002659">
    <property type="entry name" value="Glyco_trans_31"/>
</dbReference>
<dbReference type="EC" id="2.4.1.-" evidence="10"/>
<comment type="similarity">
    <text evidence="2 10">Belongs to the glycosyltransferase 31 family.</text>
</comment>
<sequence length="211" mass="24071">PSVFVAVISAPSNFEKRKMIRKTWKNHLKAESEKGSLVTAGFGFIVGVTANNVTQAKIEEESKLYGDIIQIGVSDFYRNLPFKLTGLFNWLYRHCSKVDFLFKVDDDIYVNVRNLIHFVRSYHPSNGTIFAKNTNLISFQINKTNSTAGKWSITYEEWPWKSYPKYYFGPAALIHGSAFLPLLAAFQTTPLMPFEDVYYSGICREKAGIEI</sequence>
<name>E9HVD1_DAPPU</name>
<dbReference type="Gene3D" id="3.90.550.50">
    <property type="match status" value="1"/>
</dbReference>
<evidence type="ECO:0000313" key="12">
    <source>
        <dbReference type="Proteomes" id="UP000000305"/>
    </source>
</evidence>
<dbReference type="EMBL" id="GL732848">
    <property type="protein sequence ID" value="EFX64304.1"/>
    <property type="molecule type" value="Genomic_DNA"/>
</dbReference>
<dbReference type="HOGENOM" id="CLU_036849_6_0_1"/>
<accession>E9HVD1</accession>
<proteinExistence type="inferred from homology"/>
<keyword evidence="3 10" id="KW-0328">Glycosyltransferase</keyword>
<dbReference type="PhylomeDB" id="E9HVD1"/>
<evidence type="ECO:0000256" key="6">
    <source>
        <dbReference type="ARBA" id="ARBA00022968"/>
    </source>
</evidence>
<dbReference type="Proteomes" id="UP000000305">
    <property type="component" value="Unassembled WGS sequence"/>
</dbReference>
<dbReference type="GO" id="GO:0006493">
    <property type="term" value="P:protein O-linked glycosylation"/>
    <property type="evidence" value="ECO:0000318"/>
    <property type="project" value="GO_Central"/>
</dbReference>
<comment type="subcellular location">
    <subcellularLocation>
        <location evidence="1 10">Golgi apparatus membrane</location>
        <topology evidence="1 10">Single-pass type II membrane protein</topology>
    </subcellularLocation>
</comment>
<evidence type="ECO:0000256" key="1">
    <source>
        <dbReference type="ARBA" id="ARBA00004323"/>
    </source>
</evidence>
<keyword evidence="7" id="KW-1133">Transmembrane helix</keyword>
<evidence type="ECO:0000256" key="7">
    <source>
        <dbReference type="ARBA" id="ARBA00022989"/>
    </source>
</evidence>
<evidence type="ECO:0000256" key="3">
    <source>
        <dbReference type="ARBA" id="ARBA00022676"/>
    </source>
</evidence>
<evidence type="ECO:0000313" key="11">
    <source>
        <dbReference type="EMBL" id="EFX64304.1"/>
    </source>
</evidence>
<dbReference type="PANTHER" id="PTHR11214:SF334">
    <property type="entry name" value="HEXOSYLTRANSFERASE"/>
    <property type="match status" value="1"/>
</dbReference>
<dbReference type="GO" id="GO:0000139">
    <property type="term" value="C:Golgi membrane"/>
    <property type="evidence" value="ECO:0000318"/>
    <property type="project" value="GO_Central"/>
</dbReference>
<dbReference type="GO" id="GO:0016757">
    <property type="term" value="F:glycosyltransferase activity"/>
    <property type="evidence" value="ECO:0000318"/>
    <property type="project" value="GO_Central"/>
</dbReference>
<keyword evidence="4" id="KW-0808">Transferase</keyword>
<keyword evidence="8 10" id="KW-0333">Golgi apparatus</keyword>
<reference evidence="11 12" key="1">
    <citation type="journal article" date="2011" name="Science">
        <title>The ecoresponsive genome of Daphnia pulex.</title>
        <authorList>
            <person name="Colbourne J.K."/>
            <person name="Pfrender M.E."/>
            <person name="Gilbert D."/>
            <person name="Thomas W.K."/>
            <person name="Tucker A."/>
            <person name="Oakley T.H."/>
            <person name="Tokishita S."/>
            <person name="Aerts A."/>
            <person name="Arnold G.J."/>
            <person name="Basu M.K."/>
            <person name="Bauer D.J."/>
            <person name="Caceres C.E."/>
            <person name="Carmel L."/>
            <person name="Casola C."/>
            <person name="Choi J.H."/>
            <person name="Detter J.C."/>
            <person name="Dong Q."/>
            <person name="Dusheyko S."/>
            <person name="Eads B.D."/>
            <person name="Frohlich T."/>
            <person name="Geiler-Samerotte K.A."/>
            <person name="Gerlach D."/>
            <person name="Hatcher P."/>
            <person name="Jogdeo S."/>
            <person name="Krijgsveld J."/>
            <person name="Kriventseva E.V."/>
            <person name="Kultz D."/>
            <person name="Laforsch C."/>
            <person name="Lindquist E."/>
            <person name="Lopez J."/>
            <person name="Manak J.R."/>
            <person name="Muller J."/>
            <person name="Pangilinan J."/>
            <person name="Patwardhan R.P."/>
            <person name="Pitluck S."/>
            <person name="Pritham E.J."/>
            <person name="Rechtsteiner A."/>
            <person name="Rho M."/>
            <person name="Rogozin I.B."/>
            <person name="Sakarya O."/>
            <person name="Salamov A."/>
            <person name="Schaack S."/>
            <person name="Shapiro H."/>
            <person name="Shiga Y."/>
            <person name="Skalitzky C."/>
            <person name="Smith Z."/>
            <person name="Souvorov A."/>
            <person name="Sung W."/>
            <person name="Tang Z."/>
            <person name="Tsuchiya D."/>
            <person name="Tu H."/>
            <person name="Vos H."/>
            <person name="Wang M."/>
            <person name="Wolf Y.I."/>
            <person name="Yamagata H."/>
            <person name="Yamada T."/>
            <person name="Ye Y."/>
            <person name="Shaw J.R."/>
            <person name="Andrews J."/>
            <person name="Crease T.J."/>
            <person name="Tang H."/>
            <person name="Lucas S.M."/>
            <person name="Robertson H.M."/>
            <person name="Bork P."/>
            <person name="Koonin E.V."/>
            <person name="Zdobnov E.M."/>
            <person name="Grigoriev I.V."/>
            <person name="Lynch M."/>
            <person name="Boore J.L."/>
        </authorList>
    </citation>
    <scope>NUCLEOTIDE SEQUENCE [LARGE SCALE GENOMIC DNA]</scope>
</reference>
<evidence type="ECO:0000256" key="2">
    <source>
        <dbReference type="ARBA" id="ARBA00008661"/>
    </source>
</evidence>
<evidence type="ECO:0000256" key="10">
    <source>
        <dbReference type="RuleBase" id="RU363063"/>
    </source>
</evidence>
<protein>
    <recommendedName>
        <fullName evidence="10">Hexosyltransferase</fullName>
        <ecNumber evidence="10">2.4.1.-</ecNumber>
    </recommendedName>
</protein>
<keyword evidence="9" id="KW-0472">Membrane</keyword>
<keyword evidence="6" id="KW-0735">Signal-anchor</keyword>
<evidence type="ECO:0000256" key="8">
    <source>
        <dbReference type="ARBA" id="ARBA00023034"/>
    </source>
</evidence>
<dbReference type="PANTHER" id="PTHR11214">
    <property type="entry name" value="BETA-1,3-N-ACETYLGLUCOSAMINYLTRANSFERASE"/>
    <property type="match status" value="1"/>
</dbReference>
<gene>
    <name evidence="11" type="ORF">DAPPUDRAFT_14321</name>
</gene>
<keyword evidence="5" id="KW-0812">Transmembrane</keyword>
<organism evidence="11 12">
    <name type="scientific">Daphnia pulex</name>
    <name type="common">Water flea</name>
    <dbReference type="NCBI Taxonomy" id="6669"/>
    <lineage>
        <taxon>Eukaryota</taxon>
        <taxon>Metazoa</taxon>
        <taxon>Ecdysozoa</taxon>
        <taxon>Arthropoda</taxon>
        <taxon>Crustacea</taxon>
        <taxon>Branchiopoda</taxon>
        <taxon>Diplostraca</taxon>
        <taxon>Cladocera</taxon>
        <taxon>Anomopoda</taxon>
        <taxon>Daphniidae</taxon>
        <taxon>Daphnia</taxon>
    </lineage>
</organism>
<dbReference type="KEGG" id="dpx:DAPPUDRAFT_14321"/>
<dbReference type="GO" id="GO:0016758">
    <property type="term" value="F:hexosyltransferase activity"/>
    <property type="evidence" value="ECO:0007669"/>
    <property type="project" value="InterPro"/>
</dbReference>
<keyword evidence="12" id="KW-1185">Reference proteome</keyword>
<dbReference type="eggNOG" id="KOG2287">
    <property type="taxonomic scope" value="Eukaryota"/>
</dbReference>
<dbReference type="InParanoid" id="E9HVD1"/>
<evidence type="ECO:0000256" key="5">
    <source>
        <dbReference type="ARBA" id="ARBA00022692"/>
    </source>
</evidence>
<feature type="non-terminal residue" evidence="11">
    <location>
        <position position="1"/>
    </location>
</feature>
<evidence type="ECO:0000256" key="4">
    <source>
        <dbReference type="ARBA" id="ARBA00022679"/>
    </source>
</evidence>
<dbReference type="AlphaFoldDB" id="E9HVD1"/>
<dbReference type="OrthoDB" id="5512589at2759"/>
<feature type="non-terminal residue" evidence="11">
    <location>
        <position position="211"/>
    </location>
</feature>
<dbReference type="Pfam" id="PF01762">
    <property type="entry name" value="Galactosyl_T"/>
    <property type="match status" value="1"/>
</dbReference>
<dbReference type="OMA" id="NDWCEYL"/>
<dbReference type="FunFam" id="3.90.550.50:FF:000072">
    <property type="entry name" value="Hexosyltransferase"/>
    <property type="match status" value="1"/>
</dbReference>